<keyword evidence="1" id="KW-0175">Coiled coil</keyword>
<feature type="coiled-coil region" evidence="1">
    <location>
        <begin position="98"/>
        <end position="125"/>
    </location>
</feature>
<gene>
    <name evidence="2" type="ORF">BMW23_0229</name>
</gene>
<organism evidence="2">
    <name type="scientific">Bodo saltans virus</name>
    <dbReference type="NCBI Taxonomy" id="2024608"/>
    <lineage>
        <taxon>Viruses</taxon>
        <taxon>Varidnaviria</taxon>
        <taxon>Bamfordvirae</taxon>
        <taxon>Nucleocytoviricota</taxon>
        <taxon>Megaviricetes</taxon>
        <taxon>Imitervirales</taxon>
        <taxon>Mimiviridae</taxon>
        <taxon>Klosneuvirinae</taxon>
        <taxon>Theiavirus</taxon>
        <taxon>Theiavirus salishense</taxon>
    </lineage>
</organism>
<evidence type="ECO:0000313" key="2">
    <source>
        <dbReference type="EMBL" id="ATZ80287.1"/>
    </source>
</evidence>
<accession>A0A2H4UTW1</accession>
<dbReference type="Proteomes" id="UP000240325">
    <property type="component" value="Segment"/>
</dbReference>
<protein>
    <submittedName>
        <fullName evidence="2">Uncharacterized protein</fullName>
    </submittedName>
</protein>
<sequence>MNWNQQEEYSMIEKLRENMSIFEIAKSHNRTSNDIERRIGKIVHENYTGGKSFDTISKLLMISIEFVKSYYDLYNNEKIQRANIFIPNQNPVRFDNMNMNKGKIIDSVENKMEKIERENKFIKLIIENKELHQKLNEQIKSGNMDNKIKQFILEMRKM</sequence>
<dbReference type="EMBL" id="MF782455">
    <property type="protein sequence ID" value="ATZ80287.1"/>
    <property type="molecule type" value="Genomic_DNA"/>
</dbReference>
<name>A0A2H4UTW1_9VIRU</name>
<reference evidence="2" key="1">
    <citation type="journal article" date="2017" name="Elife">
        <title>The kinetoplastid-infecting Bodo saltans virus (BsV), a window into the most abundant giant viruses in the sea.</title>
        <authorList>
            <person name="Deeg C.M."/>
            <person name="Chow C.-E.T."/>
            <person name="Suttle C.A."/>
        </authorList>
    </citation>
    <scope>NUCLEOTIDE SEQUENCE</scope>
    <source>
        <strain evidence="2">NG1</strain>
    </source>
</reference>
<evidence type="ECO:0000256" key="1">
    <source>
        <dbReference type="SAM" id="Coils"/>
    </source>
</evidence>
<keyword evidence="3" id="KW-1185">Reference proteome</keyword>
<evidence type="ECO:0000313" key="3">
    <source>
        <dbReference type="Proteomes" id="UP000240325"/>
    </source>
</evidence>
<proteinExistence type="predicted"/>